<keyword evidence="3" id="KW-1185">Reference proteome</keyword>
<protein>
    <submittedName>
        <fullName evidence="2">Uncharacterized protein</fullName>
    </submittedName>
</protein>
<evidence type="ECO:0000256" key="1">
    <source>
        <dbReference type="SAM" id="MobiDB-lite"/>
    </source>
</evidence>
<reference evidence="2 3" key="1">
    <citation type="submission" date="2024-09" db="EMBL/GenBank/DDBJ databases">
        <title>Chromosome-scale assembly of Riccia fluitans.</title>
        <authorList>
            <person name="Paukszto L."/>
            <person name="Sawicki J."/>
            <person name="Karawczyk K."/>
            <person name="Piernik-Szablinska J."/>
            <person name="Szczecinska M."/>
            <person name="Mazdziarz M."/>
        </authorList>
    </citation>
    <scope>NUCLEOTIDE SEQUENCE [LARGE SCALE GENOMIC DNA]</scope>
    <source>
        <strain evidence="2">Rf_01</strain>
        <tissue evidence="2">Aerial parts of the thallus</tissue>
    </source>
</reference>
<name>A0ABD1ZFJ5_9MARC</name>
<evidence type="ECO:0000313" key="3">
    <source>
        <dbReference type="Proteomes" id="UP001605036"/>
    </source>
</evidence>
<gene>
    <name evidence="2" type="ORF">R1flu_018270</name>
</gene>
<proteinExistence type="predicted"/>
<feature type="compositionally biased region" description="Basic and acidic residues" evidence="1">
    <location>
        <begin position="28"/>
        <end position="48"/>
    </location>
</feature>
<accession>A0ABD1ZFJ5</accession>
<dbReference type="Proteomes" id="UP001605036">
    <property type="component" value="Unassembled WGS sequence"/>
</dbReference>
<comment type="caution">
    <text evidence="2">The sequence shown here is derived from an EMBL/GenBank/DDBJ whole genome shotgun (WGS) entry which is preliminary data.</text>
</comment>
<evidence type="ECO:0000313" key="2">
    <source>
        <dbReference type="EMBL" id="KAL2650142.1"/>
    </source>
</evidence>
<organism evidence="2 3">
    <name type="scientific">Riccia fluitans</name>
    <dbReference type="NCBI Taxonomy" id="41844"/>
    <lineage>
        <taxon>Eukaryota</taxon>
        <taxon>Viridiplantae</taxon>
        <taxon>Streptophyta</taxon>
        <taxon>Embryophyta</taxon>
        <taxon>Marchantiophyta</taxon>
        <taxon>Marchantiopsida</taxon>
        <taxon>Marchantiidae</taxon>
        <taxon>Marchantiales</taxon>
        <taxon>Ricciaceae</taxon>
        <taxon>Riccia</taxon>
    </lineage>
</organism>
<dbReference type="AlphaFoldDB" id="A0ABD1ZFJ5"/>
<dbReference type="EMBL" id="JBHFFA010000001">
    <property type="protein sequence ID" value="KAL2650142.1"/>
    <property type="molecule type" value="Genomic_DNA"/>
</dbReference>
<sequence length="94" mass="10828">MEKVQVQEVEDEVSAIENWEPSKRRRNSSHEVRKTYDRPGIRISDIGDSKYPGPHDSTMYHGGRRQTSQNRMGEEENAMEGRALATKKPRGEEV</sequence>
<feature type="region of interest" description="Disordered" evidence="1">
    <location>
        <begin position="1"/>
        <end position="94"/>
    </location>
</feature>